<dbReference type="AlphaFoldDB" id="A0ABD0LXY7"/>
<keyword evidence="2" id="KW-1185">Reference proteome</keyword>
<sequence>MAYESVRNSTEHKHTIREWKLKHKMALDPHRQGPTGGDVTPALLPLKSYPIANSLRRETIRNGNLCPVRNNREIGENGGFVKNFLSL</sequence>
<accession>A0ABD0LXY7</accession>
<evidence type="ECO:0000313" key="1">
    <source>
        <dbReference type="EMBL" id="KAK7504515.1"/>
    </source>
</evidence>
<dbReference type="EMBL" id="JACVVK020000015">
    <property type="protein sequence ID" value="KAK7504515.1"/>
    <property type="molecule type" value="Genomic_DNA"/>
</dbReference>
<organism evidence="1 2">
    <name type="scientific">Batillaria attramentaria</name>
    <dbReference type="NCBI Taxonomy" id="370345"/>
    <lineage>
        <taxon>Eukaryota</taxon>
        <taxon>Metazoa</taxon>
        <taxon>Spiralia</taxon>
        <taxon>Lophotrochozoa</taxon>
        <taxon>Mollusca</taxon>
        <taxon>Gastropoda</taxon>
        <taxon>Caenogastropoda</taxon>
        <taxon>Sorbeoconcha</taxon>
        <taxon>Cerithioidea</taxon>
        <taxon>Batillariidae</taxon>
        <taxon>Batillaria</taxon>
    </lineage>
</organism>
<evidence type="ECO:0000313" key="2">
    <source>
        <dbReference type="Proteomes" id="UP001519460"/>
    </source>
</evidence>
<dbReference type="Proteomes" id="UP001519460">
    <property type="component" value="Unassembled WGS sequence"/>
</dbReference>
<gene>
    <name evidence="1" type="ORF">BaRGS_00004381</name>
</gene>
<comment type="caution">
    <text evidence="1">The sequence shown here is derived from an EMBL/GenBank/DDBJ whole genome shotgun (WGS) entry which is preliminary data.</text>
</comment>
<name>A0ABD0LXY7_9CAEN</name>
<proteinExistence type="predicted"/>
<reference evidence="1 2" key="1">
    <citation type="journal article" date="2023" name="Sci. Data">
        <title>Genome assembly of the Korean intertidal mud-creeper Batillaria attramentaria.</title>
        <authorList>
            <person name="Patra A.K."/>
            <person name="Ho P.T."/>
            <person name="Jun S."/>
            <person name="Lee S.J."/>
            <person name="Kim Y."/>
            <person name="Won Y.J."/>
        </authorList>
    </citation>
    <scope>NUCLEOTIDE SEQUENCE [LARGE SCALE GENOMIC DNA]</scope>
    <source>
        <strain evidence="1">Wonlab-2016</strain>
    </source>
</reference>
<protein>
    <submittedName>
        <fullName evidence="1">Uncharacterized protein</fullName>
    </submittedName>
</protein>